<accession>A0A0S4M058</accession>
<keyword evidence="3" id="KW-1185">Reference proteome</keyword>
<evidence type="ECO:0000313" key="3">
    <source>
        <dbReference type="Proteomes" id="UP000198651"/>
    </source>
</evidence>
<sequence length="47" mass="5551">MPGHHILSVLLLAIYLKYIKCSSEVFLFAIVVHAWMNKKQHIMLIHY</sequence>
<keyword evidence="1" id="KW-0812">Transmembrane</keyword>
<name>A0A0S4M058_9BURK</name>
<gene>
    <name evidence="2" type="ORF">Ark11_0336</name>
</gene>
<reference evidence="3" key="1">
    <citation type="submission" date="2015-11" db="EMBL/GenBank/DDBJ databases">
        <authorList>
            <person name="Seth-Smith H.M.B."/>
        </authorList>
    </citation>
    <scope>NUCLEOTIDE SEQUENCE [LARGE SCALE GENOMIC DNA]</scope>
    <source>
        <strain evidence="3">2013Ark11</strain>
    </source>
</reference>
<proteinExistence type="predicted"/>
<feature type="transmembrane region" description="Helical" evidence="1">
    <location>
        <begin position="6"/>
        <end position="35"/>
    </location>
</feature>
<keyword evidence="1" id="KW-1133">Transmembrane helix</keyword>
<dbReference type="EMBL" id="LN906597">
    <property type="protein sequence ID" value="CUT17191.1"/>
    <property type="molecule type" value="Genomic_DNA"/>
</dbReference>
<organism evidence="2 3">
    <name type="scientific">Candidatus Ichthyocystis hellenicum</name>
    <dbReference type="NCBI Taxonomy" id="1561003"/>
    <lineage>
        <taxon>Bacteria</taxon>
        <taxon>Pseudomonadati</taxon>
        <taxon>Pseudomonadota</taxon>
        <taxon>Betaproteobacteria</taxon>
        <taxon>Burkholderiales</taxon>
        <taxon>Candidatus Ichthyocystis</taxon>
    </lineage>
</organism>
<keyword evidence="1" id="KW-0472">Membrane</keyword>
<evidence type="ECO:0000256" key="1">
    <source>
        <dbReference type="SAM" id="Phobius"/>
    </source>
</evidence>
<protein>
    <submittedName>
        <fullName evidence="2">Putative membrane protein</fullName>
    </submittedName>
</protein>
<evidence type="ECO:0000313" key="2">
    <source>
        <dbReference type="EMBL" id="CUT17191.1"/>
    </source>
</evidence>
<dbReference type="AlphaFoldDB" id="A0A0S4M058"/>
<dbReference type="Proteomes" id="UP000198651">
    <property type="component" value="Chromosome I"/>
</dbReference>